<evidence type="ECO:0000313" key="1">
    <source>
        <dbReference type="EMBL" id="KAK8546293.1"/>
    </source>
</evidence>
<keyword evidence="2" id="KW-1185">Reference proteome</keyword>
<protein>
    <submittedName>
        <fullName evidence="1">Uncharacterized protein</fullName>
    </submittedName>
</protein>
<comment type="caution">
    <text evidence="1">The sequence shown here is derived from an EMBL/GenBank/DDBJ whole genome shotgun (WGS) entry which is preliminary data.</text>
</comment>
<name>A0ABR2DTP1_9ROSI</name>
<sequence>MSVFGFGLSDLNIIGLGRYLILLERLGALGSGVALVLSGRRFIMVSVGIFAMGVLRTSGLIHDNILQRIVVIRPPHPSLSSDVPAWRWSDNQLFSSKLAYEKITESEDWIHHTDWNVIWQKGVDTLLSKSDRLLTNKEQTRRHLTNSLLCPVCHTEEETVEMCYALARLRQLCGIDLSDPRNYWNS</sequence>
<accession>A0ABR2DTP1</accession>
<proteinExistence type="predicted"/>
<reference evidence="1 2" key="1">
    <citation type="journal article" date="2024" name="G3 (Bethesda)">
        <title>Genome assembly of Hibiscus sabdariffa L. provides insights into metabolisms of medicinal natural products.</title>
        <authorList>
            <person name="Kim T."/>
        </authorList>
    </citation>
    <scope>NUCLEOTIDE SEQUENCE [LARGE SCALE GENOMIC DNA]</scope>
    <source>
        <strain evidence="1">TK-2024</strain>
        <tissue evidence="1">Old leaves</tissue>
    </source>
</reference>
<dbReference type="Proteomes" id="UP001472677">
    <property type="component" value="Unassembled WGS sequence"/>
</dbReference>
<dbReference type="EMBL" id="JBBPBM010000023">
    <property type="protein sequence ID" value="KAK8546293.1"/>
    <property type="molecule type" value="Genomic_DNA"/>
</dbReference>
<organism evidence="1 2">
    <name type="scientific">Hibiscus sabdariffa</name>
    <name type="common">roselle</name>
    <dbReference type="NCBI Taxonomy" id="183260"/>
    <lineage>
        <taxon>Eukaryota</taxon>
        <taxon>Viridiplantae</taxon>
        <taxon>Streptophyta</taxon>
        <taxon>Embryophyta</taxon>
        <taxon>Tracheophyta</taxon>
        <taxon>Spermatophyta</taxon>
        <taxon>Magnoliopsida</taxon>
        <taxon>eudicotyledons</taxon>
        <taxon>Gunneridae</taxon>
        <taxon>Pentapetalae</taxon>
        <taxon>rosids</taxon>
        <taxon>malvids</taxon>
        <taxon>Malvales</taxon>
        <taxon>Malvaceae</taxon>
        <taxon>Malvoideae</taxon>
        <taxon>Hibiscus</taxon>
    </lineage>
</organism>
<gene>
    <name evidence="1" type="ORF">V6N12_027087</name>
</gene>
<evidence type="ECO:0000313" key="2">
    <source>
        <dbReference type="Proteomes" id="UP001472677"/>
    </source>
</evidence>